<dbReference type="PANTHER" id="PTHR30332:SF17">
    <property type="entry name" value="TYPE IV PILIATION SYSTEM PROTEIN DR_0774-RELATED"/>
    <property type="match status" value="1"/>
</dbReference>
<dbReference type="InterPro" id="IPR004845">
    <property type="entry name" value="T2SS_GspD_CS"/>
</dbReference>
<evidence type="ECO:0000313" key="5">
    <source>
        <dbReference type="EMBL" id="SEB07655.1"/>
    </source>
</evidence>
<dbReference type="InterPro" id="IPR050810">
    <property type="entry name" value="Bact_Secretion_Sys_Channel"/>
</dbReference>
<dbReference type="GO" id="GO:0009306">
    <property type="term" value="P:protein secretion"/>
    <property type="evidence" value="ECO:0007669"/>
    <property type="project" value="InterPro"/>
</dbReference>
<proteinExistence type="inferred from homology"/>
<evidence type="ECO:0000256" key="1">
    <source>
        <dbReference type="RuleBase" id="RU004003"/>
    </source>
</evidence>
<evidence type="ECO:0000256" key="2">
    <source>
        <dbReference type="SAM" id="SignalP"/>
    </source>
</evidence>
<feature type="domain" description="Type II/III secretion system secretin-like" evidence="3">
    <location>
        <begin position="254"/>
        <end position="410"/>
    </location>
</feature>
<evidence type="ECO:0000313" key="6">
    <source>
        <dbReference type="Proteomes" id="UP000242469"/>
    </source>
</evidence>
<dbReference type="InterPro" id="IPR032789">
    <property type="entry name" value="T2SS-T3SS_pil_N"/>
</dbReference>
<dbReference type="EMBL" id="FNRJ01000015">
    <property type="protein sequence ID" value="SEB07655.1"/>
    <property type="molecule type" value="Genomic_DNA"/>
</dbReference>
<feature type="chain" id="PRO_5017339898" evidence="2">
    <location>
        <begin position="26"/>
        <end position="439"/>
    </location>
</feature>
<accession>A0A1H4GDH1</accession>
<dbReference type="Pfam" id="PF13629">
    <property type="entry name" value="T2SS-T3SS_pil_N"/>
    <property type="match status" value="1"/>
</dbReference>
<dbReference type="InterPro" id="IPR001775">
    <property type="entry name" value="GspD/PilQ"/>
</dbReference>
<dbReference type="STRING" id="1122198.SAMN02745729_11596"/>
<dbReference type="Proteomes" id="UP000242469">
    <property type="component" value="Unassembled WGS sequence"/>
</dbReference>
<dbReference type="PRINTS" id="PR00811">
    <property type="entry name" value="BCTERIALGSPD"/>
</dbReference>
<keyword evidence="6" id="KW-1185">Reference proteome</keyword>
<dbReference type="PROSITE" id="PS00875">
    <property type="entry name" value="T2SP_D"/>
    <property type="match status" value="1"/>
</dbReference>
<reference evidence="6" key="1">
    <citation type="submission" date="2016-10" db="EMBL/GenBank/DDBJ databases">
        <authorList>
            <person name="Varghese N."/>
            <person name="Submissions S."/>
        </authorList>
    </citation>
    <scope>NUCLEOTIDE SEQUENCE [LARGE SCALE GENOMIC DNA]</scope>
    <source>
        <strain evidence="6">DSM 11526</strain>
    </source>
</reference>
<dbReference type="Pfam" id="PF00263">
    <property type="entry name" value="Secretin"/>
    <property type="match status" value="1"/>
</dbReference>
<gene>
    <name evidence="5" type="ORF">SAMN02745729_11596</name>
</gene>
<feature type="domain" description="Pilus formation protein N-terminal" evidence="4">
    <location>
        <begin position="32"/>
        <end position="96"/>
    </location>
</feature>
<dbReference type="AlphaFoldDB" id="A0A1H4GDH1"/>
<feature type="signal peptide" evidence="2">
    <location>
        <begin position="1"/>
        <end position="25"/>
    </location>
</feature>
<comment type="similarity">
    <text evidence="1">Belongs to the bacterial secretin family.</text>
</comment>
<name>A0A1H4GDH1_9GAMM</name>
<keyword evidence="2" id="KW-0732">Signal</keyword>
<sequence>MQTLLNIYRVLVSCCLIAISPGLLAVENTQPPTQQLTVGETYIIPAKSLKRVAVGNGDILQVEALEEVGEVLVIAKEPGISDVIIWDLNGKKKRVLINVKGYVDGPTEKVVNALFSDIDGIEIRKIDNSFVIEGTASTVREHERIQAIAEAYSNIYSLVFPPEFEHKQTVLIHAQFLEVNRNALEEIGINWSDAINGPVFSFLDDYSTNNYFRGTGLPGNAILNPALSDLPNAISGSQQYFGWSTSLTSAINLLKTNGDAKLLAEPTLSCISGGSADFLAGGEVPIPVSGNDGEVTVIFKEFGISLNIQPLVDESGYIQTEVAIEVSAVDESVSVLGIPGFASRKASTEMHAESGQTIVLAGLFSQEGSKSVDKVPGLGDLPIVGELFKSRAFRNNESELIVLVTPRIVDNQAESEKGMKLFERLQQESDDALKFSIMD</sequence>
<dbReference type="InterPro" id="IPR004846">
    <property type="entry name" value="T2SS/T3SS_dom"/>
</dbReference>
<evidence type="ECO:0000259" key="3">
    <source>
        <dbReference type="Pfam" id="PF00263"/>
    </source>
</evidence>
<dbReference type="RefSeq" id="WP_175527690.1">
    <property type="nucleotide sequence ID" value="NZ_FNRJ01000015.1"/>
</dbReference>
<protein>
    <submittedName>
        <fullName evidence="5">Pilus assembly protein CpaC</fullName>
    </submittedName>
</protein>
<dbReference type="GO" id="GO:0015627">
    <property type="term" value="C:type II protein secretion system complex"/>
    <property type="evidence" value="ECO:0007669"/>
    <property type="project" value="TreeGrafter"/>
</dbReference>
<evidence type="ECO:0000259" key="4">
    <source>
        <dbReference type="Pfam" id="PF13629"/>
    </source>
</evidence>
<organism evidence="5 6">
    <name type="scientific">Marinobacterium iners DSM 11526</name>
    <dbReference type="NCBI Taxonomy" id="1122198"/>
    <lineage>
        <taxon>Bacteria</taxon>
        <taxon>Pseudomonadati</taxon>
        <taxon>Pseudomonadota</taxon>
        <taxon>Gammaproteobacteria</taxon>
        <taxon>Oceanospirillales</taxon>
        <taxon>Oceanospirillaceae</taxon>
        <taxon>Marinobacterium</taxon>
    </lineage>
</organism>
<dbReference type="PANTHER" id="PTHR30332">
    <property type="entry name" value="PROBABLE GENERAL SECRETION PATHWAY PROTEIN D"/>
    <property type="match status" value="1"/>
</dbReference>